<feature type="non-terminal residue" evidence="3">
    <location>
        <position position="1"/>
    </location>
</feature>
<dbReference type="InterPro" id="IPR037448">
    <property type="entry name" value="Zig-8"/>
</dbReference>
<evidence type="ECO:0000313" key="4">
    <source>
        <dbReference type="Proteomes" id="UP001497623"/>
    </source>
</evidence>
<organism evidence="3 4">
    <name type="scientific">Meganyctiphanes norvegica</name>
    <name type="common">Northern krill</name>
    <name type="synonym">Thysanopoda norvegica</name>
    <dbReference type="NCBI Taxonomy" id="48144"/>
    <lineage>
        <taxon>Eukaryota</taxon>
        <taxon>Metazoa</taxon>
        <taxon>Ecdysozoa</taxon>
        <taxon>Arthropoda</taxon>
        <taxon>Crustacea</taxon>
        <taxon>Multicrustacea</taxon>
        <taxon>Malacostraca</taxon>
        <taxon>Eumalacostraca</taxon>
        <taxon>Eucarida</taxon>
        <taxon>Euphausiacea</taxon>
        <taxon>Euphausiidae</taxon>
        <taxon>Meganyctiphanes</taxon>
    </lineage>
</organism>
<dbReference type="InterPro" id="IPR013783">
    <property type="entry name" value="Ig-like_fold"/>
</dbReference>
<dbReference type="Gene3D" id="2.60.40.10">
    <property type="entry name" value="Immunoglobulins"/>
    <property type="match status" value="1"/>
</dbReference>
<evidence type="ECO:0000259" key="2">
    <source>
        <dbReference type="PROSITE" id="PS50835"/>
    </source>
</evidence>
<protein>
    <recommendedName>
        <fullName evidence="2">Ig-like domain-containing protein</fullName>
    </recommendedName>
</protein>
<dbReference type="GO" id="GO:0032589">
    <property type="term" value="C:neuron projection membrane"/>
    <property type="evidence" value="ECO:0007669"/>
    <property type="project" value="TreeGrafter"/>
</dbReference>
<keyword evidence="1" id="KW-0812">Transmembrane</keyword>
<dbReference type="PROSITE" id="PS50835">
    <property type="entry name" value="IG_LIKE"/>
    <property type="match status" value="1"/>
</dbReference>
<evidence type="ECO:0000313" key="3">
    <source>
        <dbReference type="EMBL" id="CAL4067060.1"/>
    </source>
</evidence>
<dbReference type="AlphaFoldDB" id="A0AAV2Q184"/>
<dbReference type="SUPFAM" id="SSF48726">
    <property type="entry name" value="Immunoglobulin"/>
    <property type="match status" value="1"/>
</dbReference>
<dbReference type="Proteomes" id="UP001497623">
    <property type="component" value="Unassembled WGS sequence"/>
</dbReference>
<dbReference type="InterPro" id="IPR007110">
    <property type="entry name" value="Ig-like_dom"/>
</dbReference>
<dbReference type="EMBL" id="CAXKWB010002495">
    <property type="protein sequence ID" value="CAL4067060.1"/>
    <property type="molecule type" value="Genomic_DNA"/>
</dbReference>
<name>A0AAV2Q184_MEGNR</name>
<accession>A0AAV2Q184</accession>
<comment type="caution">
    <text evidence="3">The sequence shown here is derived from an EMBL/GenBank/DDBJ whole genome shotgun (WGS) entry which is preliminary data.</text>
</comment>
<sequence length="134" mass="14616">DRYINQGEILAVTCSIFHEKNNGPNTVVWYQGAARLDYDSPRGGIALQTEKTATKTVSKVMLSNVTPRDSGKYTCRPDTGGYASVDVHVKTGDHGPSPVQMSGYNASINATQFIHFVFLLSGFTHVAIILLVLR</sequence>
<keyword evidence="1" id="KW-1133">Transmembrane helix</keyword>
<dbReference type="Pfam" id="PF00047">
    <property type="entry name" value="ig"/>
    <property type="match status" value="1"/>
</dbReference>
<feature type="domain" description="Ig-like" evidence="2">
    <location>
        <begin position="1"/>
        <end position="76"/>
    </location>
</feature>
<dbReference type="PANTHER" id="PTHR23279">
    <property type="entry name" value="DEFECTIVE PROBOSCIS EXTENSION RESPONSE DPR -RELATED"/>
    <property type="match status" value="1"/>
</dbReference>
<dbReference type="InterPro" id="IPR036179">
    <property type="entry name" value="Ig-like_dom_sf"/>
</dbReference>
<gene>
    <name evidence="3" type="ORF">MNOR_LOCUS6146</name>
</gene>
<keyword evidence="4" id="KW-1185">Reference proteome</keyword>
<proteinExistence type="predicted"/>
<evidence type="ECO:0000256" key="1">
    <source>
        <dbReference type="SAM" id="Phobius"/>
    </source>
</evidence>
<dbReference type="GO" id="GO:0050808">
    <property type="term" value="P:synapse organization"/>
    <property type="evidence" value="ECO:0007669"/>
    <property type="project" value="TreeGrafter"/>
</dbReference>
<keyword evidence="1" id="KW-0472">Membrane</keyword>
<dbReference type="PANTHER" id="PTHR23279:SF6">
    <property type="entry name" value="DEFECTIVE PROBOSCIS EXTENSION RESPONSE 7, ISOFORM F"/>
    <property type="match status" value="1"/>
</dbReference>
<feature type="transmembrane region" description="Helical" evidence="1">
    <location>
        <begin position="113"/>
        <end position="133"/>
    </location>
</feature>
<reference evidence="3 4" key="1">
    <citation type="submission" date="2024-05" db="EMBL/GenBank/DDBJ databases">
        <authorList>
            <person name="Wallberg A."/>
        </authorList>
    </citation>
    <scope>NUCLEOTIDE SEQUENCE [LARGE SCALE GENOMIC DNA]</scope>
</reference>
<dbReference type="InterPro" id="IPR013151">
    <property type="entry name" value="Immunoglobulin_dom"/>
</dbReference>